<dbReference type="AlphaFoldDB" id="A0ABD2Z3M9"/>
<name>A0ABD2Z3M9_9GENT</name>
<feature type="region of interest" description="Disordered" evidence="1">
    <location>
        <begin position="1"/>
        <end position="82"/>
    </location>
</feature>
<dbReference type="Proteomes" id="UP001630127">
    <property type="component" value="Unassembled WGS sequence"/>
</dbReference>
<evidence type="ECO:0000313" key="2">
    <source>
        <dbReference type="EMBL" id="KAL3514066.1"/>
    </source>
</evidence>
<feature type="compositionally biased region" description="Polar residues" evidence="1">
    <location>
        <begin position="11"/>
        <end position="36"/>
    </location>
</feature>
<protein>
    <submittedName>
        <fullName evidence="2">Uncharacterized protein</fullName>
    </submittedName>
</protein>
<accession>A0ABD2Z3M9</accession>
<proteinExistence type="predicted"/>
<dbReference type="EMBL" id="JBJUIK010000011">
    <property type="protein sequence ID" value="KAL3514066.1"/>
    <property type="molecule type" value="Genomic_DNA"/>
</dbReference>
<evidence type="ECO:0000256" key="1">
    <source>
        <dbReference type="SAM" id="MobiDB-lite"/>
    </source>
</evidence>
<keyword evidence="3" id="KW-1185">Reference proteome</keyword>
<comment type="caution">
    <text evidence="2">The sequence shown here is derived from an EMBL/GenBank/DDBJ whole genome shotgun (WGS) entry which is preliminary data.</text>
</comment>
<reference evidence="2 3" key="1">
    <citation type="submission" date="2024-11" db="EMBL/GenBank/DDBJ databases">
        <title>A near-complete genome assembly of Cinchona calisaya.</title>
        <authorList>
            <person name="Lian D.C."/>
            <person name="Zhao X.W."/>
            <person name="Wei L."/>
        </authorList>
    </citation>
    <scope>NUCLEOTIDE SEQUENCE [LARGE SCALE GENOMIC DNA]</scope>
    <source>
        <tissue evidence="2">Nenye</tissue>
    </source>
</reference>
<organism evidence="2 3">
    <name type="scientific">Cinchona calisaya</name>
    <dbReference type="NCBI Taxonomy" id="153742"/>
    <lineage>
        <taxon>Eukaryota</taxon>
        <taxon>Viridiplantae</taxon>
        <taxon>Streptophyta</taxon>
        <taxon>Embryophyta</taxon>
        <taxon>Tracheophyta</taxon>
        <taxon>Spermatophyta</taxon>
        <taxon>Magnoliopsida</taxon>
        <taxon>eudicotyledons</taxon>
        <taxon>Gunneridae</taxon>
        <taxon>Pentapetalae</taxon>
        <taxon>asterids</taxon>
        <taxon>lamiids</taxon>
        <taxon>Gentianales</taxon>
        <taxon>Rubiaceae</taxon>
        <taxon>Cinchonoideae</taxon>
        <taxon>Cinchoneae</taxon>
        <taxon>Cinchona</taxon>
    </lineage>
</organism>
<sequence length="276" mass="30202">MAGSGKKGNASARSNQCALLSNVQQDQADNTTSQEPDTLFARGSPPKTSSVALPSPITGGEQAREQDDGSPNSIYMGSDPSVGCASNNVEEIEELHGDENELAILKRKRGPTRNIALSRKGKAGVKIKVDVLEESQRLIGDGAQSFMSEASCVIRKFGKWQAPKWAKLPEVDREEMFKMTTEAKEERVIGPLELYDMTHSSRKKNGPIDERAANNLTKIKDLLSKYKDEGSNKIEDNIFVKIHSSSLQRNQTKRNGVVALFARDGCFGAIAYMLVV</sequence>
<gene>
    <name evidence="2" type="ORF">ACH5RR_026783</name>
</gene>
<evidence type="ECO:0000313" key="3">
    <source>
        <dbReference type="Proteomes" id="UP001630127"/>
    </source>
</evidence>